<evidence type="ECO:0000313" key="2">
    <source>
        <dbReference type="Proteomes" id="UP001642464"/>
    </source>
</evidence>
<reference evidence="1 2" key="1">
    <citation type="submission" date="2024-02" db="EMBL/GenBank/DDBJ databases">
        <authorList>
            <person name="Chen Y."/>
            <person name="Shah S."/>
            <person name="Dougan E. K."/>
            <person name="Thang M."/>
            <person name="Chan C."/>
        </authorList>
    </citation>
    <scope>NUCLEOTIDE SEQUENCE [LARGE SCALE GENOMIC DNA]</scope>
</reference>
<protein>
    <submittedName>
        <fullName evidence="1">Phosphodiesterase</fullName>
    </submittedName>
</protein>
<feature type="non-terminal residue" evidence="1">
    <location>
        <position position="1"/>
    </location>
</feature>
<dbReference type="EMBL" id="CAXAMM010030713">
    <property type="protein sequence ID" value="CAK9066943.1"/>
    <property type="molecule type" value="Genomic_DNA"/>
</dbReference>
<proteinExistence type="predicted"/>
<sequence>GHQPLEQVPFCRRLRGSGSVLGRRASTLPAEMPVCALYVASDSMDALQEVKALVRSYNPSLEVLGLLDSETQRRSAIGVEVANFMPSDGTALQMAAEVMFDIDLLSRARVVVGTLASQVTRVACSIGSARGTLLKAIALDFHLLDQEQRLHQQWGVRVNDVPWRPPAHSGREKRCMTMTRRSAT</sequence>
<name>A0ABP0NT18_9DINO</name>
<dbReference type="Gene3D" id="3.40.50.11350">
    <property type="match status" value="1"/>
</dbReference>
<organism evidence="1 2">
    <name type="scientific">Durusdinium trenchii</name>
    <dbReference type="NCBI Taxonomy" id="1381693"/>
    <lineage>
        <taxon>Eukaryota</taxon>
        <taxon>Sar</taxon>
        <taxon>Alveolata</taxon>
        <taxon>Dinophyceae</taxon>
        <taxon>Suessiales</taxon>
        <taxon>Symbiodiniaceae</taxon>
        <taxon>Durusdinium</taxon>
    </lineage>
</organism>
<keyword evidence="2" id="KW-1185">Reference proteome</keyword>
<gene>
    <name evidence="1" type="ORF">SCF082_LOCUS33976</name>
</gene>
<dbReference type="Proteomes" id="UP001642464">
    <property type="component" value="Unassembled WGS sequence"/>
</dbReference>
<accession>A0ABP0NT18</accession>
<evidence type="ECO:0000313" key="1">
    <source>
        <dbReference type="EMBL" id="CAK9066943.1"/>
    </source>
</evidence>
<comment type="caution">
    <text evidence="1">The sequence shown here is derived from an EMBL/GenBank/DDBJ whole genome shotgun (WGS) entry which is preliminary data.</text>
</comment>